<dbReference type="PANTHER" id="PTHR21089:SF1">
    <property type="entry name" value="BIFUNCTIONAL 3-DEHYDROQUINATE DEHYDRATASE_SHIKIMATE DEHYDROGENASE, CHLOROPLASTIC"/>
    <property type="match status" value="1"/>
</dbReference>
<dbReference type="Gene3D" id="3.40.50.720">
    <property type="entry name" value="NAD(P)-binding Rossmann-like Domain"/>
    <property type="match status" value="1"/>
</dbReference>
<dbReference type="SUPFAM" id="SSF53223">
    <property type="entry name" value="Aminoacid dehydrogenase-like, N-terminal domain"/>
    <property type="match status" value="1"/>
</dbReference>
<dbReference type="Pfam" id="PF18317">
    <property type="entry name" value="SDH_C"/>
    <property type="match status" value="1"/>
</dbReference>
<organism evidence="12 13">
    <name type="scientific">Calidifontibacillus erzurumensis</name>
    <dbReference type="NCBI Taxonomy" id="2741433"/>
    <lineage>
        <taxon>Bacteria</taxon>
        <taxon>Bacillati</taxon>
        <taxon>Bacillota</taxon>
        <taxon>Bacilli</taxon>
        <taxon>Bacillales</taxon>
        <taxon>Bacillaceae</taxon>
        <taxon>Calidifontibacillus/Schinkia group</taxon>
        <taxon>Calidifontibacillus</taxon>
    </lineage>
</organism>
<dbReference type="EC" id="1.1.1.25" evidence="2 8"/>
<feature type="binding site" evidence="8">
    <location>
        <position position="87"/>
    </location>
    <ligand>
        <name>shikimate</name>
        <dbReference type="ChEBI" id="CHEBI:36208"/>
    </ligand>
</feature>
<feature type="binding site" evidence="8">
    <location>
        <begin position="15"/>
        <end position="17"/>
    </location>
    <ligand>
        <name>shikimate</name>
        <dbReference type="ChEBI" id="CHEBI:36208"/>
    </ligand>
</feature>
<dbReference type="GO" id="GO:0008652">
    <property type="term" value="P:amino acid biosynthetic process"/>
    <property type="evidence" value="ECO:0007669"/>
    <property type="project" value="UniProtKB-KW"/>
</dbReference>
<evidence type="ECO:0000313" key="13">
    <source>
        <dbReference type="Proteomes" id="UP000625804"/>
    </source>
</evidence>
<accession>A0A8J8GDK5</accession>
<feature type="binding site" evidence="8">
    <location>
        <begin position="151"/>
        <end position="156"/>
    </location>
    <ligand>
        <name>NADP(+)</name>
        <dbReference type="ChEBI" id="CHEBI:58349"/>
    </ligand>
</feature>
<evidence type="ECO:0000313" key="12">
    <source>
        <dbReference type="EMBL" id="NSL50255.1"/>
    </source>
</evidence>
<dbReference type="GO" id="GO:0009073">
    <property type="term" value="P:aromatic amino acid family biosynthetic process"/>
    <property type="evidence" value="ECO:0007669"/>
    <property type="project" value="UniProtKB-KW"/>
</dbReference>
<dbReference type="HAMAP" id="MF_00222">
    <property type="entry name" value="Shikimate_DH_AroE"/>
    <property type="match status" value="1"/>
</dbReference>
<evidence type="ECO:0000259" key="9">
    <source>
        <dbReference type="Pfam" id="PF01488"/>
    </source>
</evidence>
<keyword evidence="13" id="KW-1185">Reference proteome</keyword>
<dbReference type="Proteomes" id="UP000625804">
    <property type="component" value="Unassembled WGS sequence"/>
</dbReference>
<feature type="binding site" evidence="8">
    <location>
        <position position="78"/>
    </location>
    <ligand>
        <name>NADP(+)</name>
        <dbReference type="ChEBI" id="CHEBI:58349"/>
    </ligand>
</feature>
<dbReference type="CDD" id="cd01065">
    <property type="entry name" value="NAD_bind_Shikimate_DH"/>
    <property type="match status" value="1"/>
</dbReference>
<evidence type="ECO:0000256" key="4">
    <source>
        <dbReference type="ARBA" id="ARBA00022857"/>
    </source>
</evidence>
<feature type="domain" description="Shikimate dehydrogenase substrate binding N-terminal" evidence="10">
    <location>
        <begin position="7"/>
        <end position="89"/>
    </location>
</feature>
<keyword evidence="6 8" id="KW-0057">Aromatic amino acid biosynthesis</keyword>
<comment type="subunit">
    <text evidence="8">Homodimer.</text>
</comment>
<dbReference type="Gene3D" id="3.40.50.10860">
    <property type="entry name" value="Leucine Dehydrogenase, chain A, domain 1"/>
    <property type="match status" value="1"/>
</dbReference>
<comment type="caution">
    <text evidence="12">The sequence shown here is derived from an EMBL/GenBank/DDBJ whole genome shotgun (WGS) entry which is preliminary data.</text>
</comment>
<evidence type="ECO:0000259" key="11">
    <source>
        <dbReference type="Pfam" id="PF18317"/>
    </source>
</evidence>
<feature type="domain" description="SDH C-terminal" evidence="11">
    <location>
        <begin position="242"/>
        <end position="271"/>
    </location>
</feature>
<evidence type="ECO:0000259" key="10">
    <source>
        <dbReference type="Pfam" id="PF08501"/>
    </source>
</evidence>
<dbReference type="AlphaFoldDB" id="A0A8J8GDK5"/>
<dbReference type="RefSeq" id="WP_173729456.1">
    <property type="nucleotide sequence ID" value="NZ_JABTTE010000001.1"/>
</dbReference>
<feature type="binding site" evidence="8">
    <location>
        <begin position="127"/>
        <end position="131"/>
    </location>
    <ligand>
        <name>NADP(+)</name>
        <dbReference type="ChEBI" id="CHEBI:58349"/>
    </ligand>
</feature>
<proteinExistence type="inferred from homology"/>
<comment type="catalytic activity">
    <reaction evidence="7 8">
        <text>shikimate + NADP(+) = 3-dehydroshikimate + NADPH + H(+)</text>
        <dbReference type="Rhea" id="RHEA:17737"/>
        <dbReference type="ChEBI" id="CHEBI:15378"/>
        <dbReference type="ChEBI" id="CHEBI:16630"/>
        <dbReference type="ChEBI" id="CHEBI:36208"/>
        <dbReference type="ChEBI" id="CHEBI:57783"/>
        <dbReference type="ChEBI" id="CHEBI:58349"/>
        <dbReference type="EC" id="1.1.1.25"/>
    </reaction>
</comment>
<evidence type="ECO:0000256" key="8">
    <source>
        <dbReference type="HAMAP-Rule" id="MF_00222"/>
    </source>
</evidence>
<feature type="binding site" evidence="8">
    <location>
        <position position="242"/>
    </location>
    <ligand>
        <name>NADP(+)</name>
        <dbReference type="ChEBI" id="CHEBI:58349"/>
    </ligand>
</feature>
<reference evidence="12" key="1">
    <citation type="submission" date="2020-06" db="EMBL/GenBank/DDBJ databases">
        <title>A novel thermopfilic bacterium from Erzurum, Turkey.</title>
        <authorList>
            <person name="Adiguzel A."/>
            <person name="Ay H."/>
            <person name="Baltaci M.O."/>
        </authorList>
    </citation>
    <scope>NUCLEOTIDE SEQUENCE</scope>
    <source>
        <strain evidence="12">P2</strain>
    </source>
</reference>
<feature type="binding site" evidence="8">
    <location>
        <position position="249"/>
    </location>
    <ligand>
        <name>shikimate</name>
        <dbReference type="ChEBI" id="CHEBI:36208"/>
    </ligand>
</feature>
<dbReference type="Pfam" id="PF01488">
    <property type="entry name" value="Shikimate_DH"/>
    <property type="match status" value="1"/>
</dbReference>
<dbReference type="EMBL" id="JABTTE010000001">
    <property type="protein sequence ID" value="NSL50255.1"/>
    <property type="molecule type" value="Genomic_DNA"/>
</dbReference>
<name>A0A8J8GDK5_9BACI</name>
<dbReference type="PANTHER" id="PTHR21089">
    <property type="entry name" value="SHIKIMATE DEHYDROGENASE"/>
    <property type="match status" value="1"/>
</dbReference>
<sequence>MGKLFGLLGHPVGHSLSPIMHNDQFAHLGLDCHYTAFDVLPEQLENAVKGIRALGIAGFNVTIPHKVQVMEYLDEIDEEARQIGAVNTVVNNNGTLIGYNTDGKGFAVSLEKLAGENFLKKKILLIGAGGAARGIYVTLARMGAKNIDIANRTVSKAIELIETNQFPLHSKAFAIDEAEEMLAEYEIVINTTSVGMSPHIDHKPLSLKNMKAGTILSDIIYNPFETNWLKEGKRLGAITQNGIGMFVRQGALAFELWTNIKPDYDRMEQIVIQQLRGGK</sequence>
<dbReference type="SUPFAM" id="SSF51735">
    <property type="entry name" value="NAD(P)-binding Rossmann-fold domains"/>
    <property type="match status" value="1"/>
</dbReference>
<dbReference type="NCBIfam" id="NF001319">
    <property type="entry name" value="PRK00258.3-3"/>
    <property type="match status" value="1"/>
</dbReference>
<feature type="binding site" evidence="8">
    <location>
        <position position="102"/>
    </location>
    <ligand>
        <name>shikimate</name>
        <dbReference type="ChEBI" id="CHEBI:36208"/>
    </ligand>
</feature>
<dbReference type="InterPro" id="IPR041121">
    <property type="entry name" value="SDH_C"/>
</dbReference>
<evidence type="ECO:0000256" key="1">
    <source>
        <dbReference type="ARBA" id="ARBA00004871"/>
    </source>
</evidence>
<dbReference type="GO" id="GO:0004764">
    <property type="term" value="F:shikimate 3-dehydrogenase (NADP+) activity"/>
    <property type="evidence" value="ECO:0007669"/>
    <property type="project" value="UniProtKB-UniRule"/>
</dbReference>
<dbReference type="InterPro" id="IPR011342">
    <property type="entry name" value="Shikimate_DH"/>
</dbReference>
<dbReference type="GO" id="GO:0050661">
    <property type="term" value="F:NADP binding"/>
    <property type="evidence" value="ECO:0007669"/>
    <property type="project" value="InterPro"/>
</dbReference>
<feature type="active site" description="Proton acceptor" evidence="8">
    <location>
        <position position="66"/>
    </location>
</feature>
<feature type="binding site" evidence="8">
    <location>
        <position position="221"/>
    </location>
    <ligand>
        <name>shikimate</name>
        <dbReference type="ChEBI" id="CHEBI:36208"/>
    </ligand>
</feature>
<evidence type="ECO:0000256" key="2">
    <source>
        <dbReference type="ARBA" id="ARBA00012962"/>
    </source>
</evidence>
<comment type="pathway">
    <text evidence="1 8">Metabolic intermediate biosynthesis; chorismate biosynthesis; chorismate from D-erythrose 4-phosphate and phosphoenolpyruvate: step 4/7.</text>
</comment>
<evidence type="ECO:0000256" key="5">
    <source>
        <dbReference type="ARBA" id="ARBA00023002"/>
    </source>
</evidence>
<feature type="domain" description="Quinate/shikimate 5-dehydrogenase/glutamyl-tRNA reductase" evidence="9">
    <location>
        <begin position="116"/>
        <end position="193"/>
    </location>
</feature>
<dbReference type="InterPro" id="IPR036291">
    <property type="entry name" value="NAD(P)-bd_dom_sf"/>
</dbReference>
<gene>
    <name evidence="8" type="primary">aroE</name>
    <name evidence="12" type="ORF">HR057_00575</name>
</gene>
<dbReference type="InterPro" id="IPR006151">
    <property type="entry name" value="Shikm_DH/Glu-tRNA_Rdtase"/>
</dbReference>
<protein>
    <recommendedName>
        <fullName evidence="2 8">Shikimate dehydrogenase (NADP(+))</fullName>
        <shortName evidence="8">SDH</shortName>
        <ecNumber evidence="2 8">1.1.1.25</ecNumber>
    </recommendedName>
</protein>
<keyword evidence="5 8" id="KW-0560">Oxidoreductase</keyword>
<evidence type="ECO:0000256" key="7">
    <source>
        <dbReference type="ARBA" id="ARBA00049442"/>
    </source>
</evidence>
<keyword evidence="3 8" id="KW-0028">Amino-acid biosynthesis</keyword>
<dbReference type="InterPro" id="IPR013708">
    <property type="entry name" value="Shikimate_DH-bd_N"/>
</dbReference>
<keyword evidence="4 8" id="KW-0521">NADP</keyword>
<dbReference type="NCBIfam" id="TIGR00507">
    <property type="entry name" value="aroE"/>
    <property type="match status" value="1"/>
</dbReference>
<dbReference type="InterPro" id="IPR046346">
    <property type="entry name" value="Aminoacid_DH-like_N_sf"/>
</dbReference>
<dbReference type="UniPathway" id="UPA00053">
    <property type="reaction ID" value="UER00087"/>
</dbReference>
<dbReference type="InterPro" id="IPR022893">
    <property type="entry name" value="Shikimate_DH_fam"/>
</dbReference>
<evidence type="ECO:0000256" key="3">
    <source>
        <dbReference type="ARBA" id="ARBA00022605"/>
    </source>
</evidence>
<comment type="function">
    <text evidence="8">Involved in the biosynthesis of the chorismate, which leads to the biosynthesis of aromatic amino acids. Catalyzes the reversible NADPH linked reduction of 3-dehydroshikimate (DHSA) to yield shikimate (SA).</text>
</comment>
<dbReference type="FunFam" id="3.40.50.10860:FF:000004">
    <property type="entry name" value="Quinate/shikimate dehydrogenase"/>
    <property type="match status" value="1"/>
</dbReference>
<comment type="similarity">
    <text evidence="8">Belongs to the shikimate dehydrogenase family.</text>
</comment>
<feature type="binding site" evidence="8">
    <location>
        <position position="62"/>
    </location>
    <ligand>
        <name>shikimate</name>
        <dbReference type="ChEBI" id="CHEBI:36208"/>
    </ligand>
</feature>
<dbReference type="GO" id="GO:0019632">
    <property type="term" value="P:shikimate metabolic process"/>
    <property type="evidence" value="ECO:0007669"/>
    <property type="project" value="InterPro"/>
</dbReference>
<feature type="binding site" evidence="8">
    <location>
        <position position="219"/>
    </location>
    <ligand>
        <name>NADP(+)</name>
        <dbReference type="ChEBI" id="CHEBI:58349"/>
    </ligand>
</feature>
<dbReference type="GO" id="GO:0009423">
    <property type="term" value="P:chorismate biosynthetic process"/>
    <property type="evidence" value="ECO:0007669"/>
    <property type="project" value="UniProtKB-UniRule"/>
</dbReference>
<evidence type="ECO:0000256" key="6">
    <source>
        <dbReference type="ARBA" id="ARBA00023141"/>
    </source>
</evidence>
<dbReference type="GO" id="GO:0005829">
    <property type="term" value="C:cytosol"/>
    <property type="evidence" value="ECO:0007669"/>
    <property type="project" value="TreeGrafter"/>
</dbReference>
<dbReference type="Pfam" id="PF08501">
    <property type="entry name" value="Shikimate_dh_N"/>
    <property type="match status" value="1"/>
</dbReference>